<evidence type="ECO:0000313" key="2">
    <source>
        <dbReference type="EMBL" id="CAE0122851.1"/>
    </source>
</evidence>
<sequence>MSSSSHADAPSAAVRANTLAPSSLPHTLQPPVSRHLESSTKGRSLPAAQRSASSTMGTASSTDLRHRPGLGSLRGAAPPTRRLVGGGGAIEEWYAEQSMSQISDESDGSDGLGVGTMRLSQRDMEGQHDELSQPVGGVQESGNVCCPMRLSECAVVERAADLHAEATDAREMCAWYEEQAWRAHSSQR</sequence>
<proteinExistence type="predicted"/>
<protein>
    <submittedName>
        <fullName evidence="2">Uncharacterized protein</fullName>
    </submittedName>
</protein>
<dbReference type="EMBL" id="HBHX01042472">
    <property type="protein sequence ID" value="CAE0122851.1"/>
    <property type="molecule type" value="Transcribed_RNA"/>
</dbReference>
<feature type="region of interest" description="Disordered" evidence="1">
    <location>
        <begin position="1"/>
        <end position="87"/>
    </location>
</feature>
<reference evidence="2" key="1">
    <citation type="submission" date="2021-01" db="EMBL/GenBank/DDBJ databases">
        <authorList>
            <person name="Corre E."/>
            <person name="Pelletier E."/>
            <person name="Niang G."/>
            <person name="Scheremetjew M."/>
            <person name="Finn R."/>
            <person name="Kale V."/>
            <person name="Holt S."/>
            <person name="Cochrane G."/>
            <person name="Meng A."/>
            <person name="Brown T."/>
            <person name="Cohen L."/>
        </authorList>
    </citation>
    <scope>NUCLEOTIDE SEQUENCE</scope>
    <source>
        <strain evidence="2">CCMP281</strain>
    </source>
</reference>
<feature type="compositionally biased region" description="Low complexity" evidence="1">
    <location>
        <begin position="1"/>
        <end position="13"/>
    </location>
</feature>
<dbReference type="AlphaFoldDB" id="A0A7S3B435"/>
<accession>A0A7S3B435</accession>
<gene>
    <name evidence="2" type="ORF">HERI1096_LOCUS23552</name>
</gene>
<evidence type="ECO:0000256" key="1">
    <source>
        <dbReference type="SAM" id="MobiDB-lite"/>
    </source>
</evidence>
<organism evidence="2">
    <name type="scientific">Haptolina ericina</name>
    <dbReference type="NCBI Taxonomy" id="156174"/>
    <lineage>
        <taxon>Eukaryota</taxon>
        <taxon>Haptista</taxon>
        <taxon>Haptophyta</taxon>
        <taxon>Prymnesiophyceae</taxon>
        <taxon>Prymnesiales</taxon>
        <taxon>Prymnesiaceae</taxon>
        <taxon>Haptolina</taxon>
    </lineage>
</organism>
<feature type="compositionally biased region" description="Low complexity" evidence="1">
    <location>
        <begin position="51"/>
        <end position="62"/>
    </location>
</feature>
<name>A0A7S3B435_9EUKA</name>